<reference evidence="3" key="1">
    <citation type="submission" date="2016-10" db="EMBL/GenBank/DDBJ databases">
        <authorList>
            <person name="Varghese N."/>
            <person name="Submissions S."/>
        </authorList>
    </citation>
    <scope>NUCLEOTIDE SEQUENCE [LARGE SCALE GENOMIC DNA]</scope>
    <source>
        <strain evidence="3">DSM 6150</strain>
    </source>
</reference>
<evidence type="ECO:0000313" key="3">
    <source>
        <dbReference type="Proteomes" id="UP000242869"/>
    </source>
</evidence>
<gene>
    <name evidence="2" type="ORF">SAMN05660284_02126</name>
</gene>
<keyword evidence="3" id="KW-1185">Reference proteome</keyword>
<accession>A0A1I5BB30</accession>
<sequence length="64" mass="6411">MDMSLVNAASNASPQSANAGAAVAVLKKAMDMQAQTATTLLQALPAPQSYNNPPGLGGNVDVKV</sequence>
<name>A0A1I5BB30_9NEIS</name>
<dbReference type="EMBL" id="FOVE01000015">
    <property type="protein sequence ID" value="SFN71850.1"/>
    <property type="molecule type" value="Genomic_DNA"/>
</dbReference>
<dbReference type="InterPro" id="IPR025906">
    <property type="entry name" value="YjfB_motility"/>
</dbReference>
<proteinExistence type="predicted"/>
<dbReference type="AlphaFoldDB" id="A0A1I5BB30"/>
<dbReference type="STRING" id="83765.SAMN05660284_02126"/>
<dbReference type="RefSeq" id="WP_091195875.1">
    <property type="nucleotide sequence ID" value="NZ_FOVE01000015.1"/>
</dbReference>
<evidence type="ECO:0000256" key="1">
    <source>
        <dbReference type="SAM" id="MobiDB-lite"/>
    </source>
</evidence>
<feature type="region of interest" description="Disordered" evidence="1">
    <location>
        <begin position="45"/>
        <end position="64"/>
    </location>
</feature>
<organism evidence="2 3">
    <name type="scientific">Formivibrio citricus</name>
    <dbReference type="NCBI Taxonomy" id="83765"/>
    <lineage>
        <taxon>Bacteria</taxon>
        <taxon>Pseudomonadati</taxon>
        <taxon>Pseudomonadota</taxon>
        <taxon>Betaproteobacteria</taxon>
        <taxon>Neisseriales</taxon>
        <taxon>Chitinibacteraceae</taxon>
        <taxon>Formivibrio</taxon>
    </lineage>
</organism>
<dbReference type="Pfam" id="PF14070">
    <property type="entry name" value="YjfB_motility"/>
    <property type="match status" value="1"/>
</dbReference>
<evidence type="ECO:0000313" key="2">
    <source>
        <dbReference type="EMBL" id="SFN71850.1"/>
    </source>
</evidence>
<dbReference type="Proteomes" id="UP000242869">
    <property type="component" value="Unassembled WGS sequence"/>
</dbReference>
<protein>
    <submittedName>
        <fullName evidence="2">Motility protein</fullName>
    </submittedName>
</protein>